<dbReference type="Gene3D" id="3.90.228.10">
    <property type="match status" value="1"/>
</dbReference>
<dbReference type="PROSITE" id="PS51879">
    <property type="entry name" value="RST"/>
    <property type="match status" value="1"/>
</dbReference>
<reference evidence="8" key="1">
    <citation type="submission" date="2023-10" db="EMBL/GenBank/DDBJ databases">
        <title>Chromosome-level genome of the transformable northern wattle, Acacia crassicarpa.</title>
        <authorList>
            <person name="Massaro I."/>
            <person name="Sinha N.R."/>
            <person name="Poethig S."/>
            <person name="Leichty A.R."/>
        </authorList>
    </citation>
    <scope>NUCLEOTIDE SEQUENCE</scope>
    <source>
        <strain evidence="8">Acra3RX</strain>
        <tissue evidence="8">Leaf</tissue>
    </source>
</reference>
<dbReference type="EMBL" id="JAWXYG010000003">
    <property type="protein sequence ID" value="KAK4276947.1"/>
    <property type="molecule type" value="Genomic_DNA"/>
</dbReference>
<dbReference type="SUPFAM" id="SSF56399">
    <property type="entry name" value="ADP-ribosylation"/>
    <property type="match status" value="1"/>
</dbReference>
<dbReference type="InterPro" id="IPR004170">
    <property type="entry name" value="WWE_dom"/>
</dbReference>
<dbReference type="PROSITE" id="PS51059">
    <property type="entry name" value="PARP_CATALYTIC"/>
    <property type="match status" value="1"/>
</dbReference>
<evidence type="ECO:0000259" key="7">
    <source>
        <dbReference type="PROSITE" id="PS51879"/>
    </source>
</evidence>
<dbReference type="InterPro" id="IPR012317">
    <property type="entry name" value="Poly(ADP-ribose)pol_cat_dom"/>
</dbReference>
<dbReference type="GO" id="GO:0005634">
    <property type="term" value="C:nucleus"/>
    <property type="evidence" value="ECO:0007669"/>
    <property type="project" value="UniProtKB-SubCell"/>
</dbReference>
<dbReference type="GO" id="GO:0003950">
    <property type="term" value="F:NAD+ poly-ADP-ribosyltransferase activity"/>
    <property type="evidence" value="ECO:0007669"/>
    <property type="project" value="InterPro"/>
</dbReference>
<dbReference type="InterPro" id="IPR022003">
    <property type="entry name" value="RST"/>
</dbReference>
<proteinExistence type="predicted"/>
<feature type="domain" description="PARP catalytic" evidence="6">
    <location>
        <begin position="199"/>
        <end position="419"/>
    </location>
</feature>
<keyword evidence="2" id="KW-0217">Developmental protein</keyword>
<evidence type="ECO:0008006" key="10">
    <source>
        <dbReference type="Google" id="ProtNLM"/>
    </source>
</evidence>
<evidence type="ECO:0000256" key="1">
    <source>
        <dbReference type="ARBA" id="ARBA00004123"/>
    </source>
</evidence>
<name>A0AAE1JYX8_9FABA</name>
<dbReference type="InterPro" id="IPR037197">
    <property type="entry name" value="WWE_dom_sf"/>
</dbReference>
<evidence type="ECO:0000313" key="8">
    <source>
        <dbReference type="EMBL" id="KAK4276947.1"/>
    </source>
</evidence>
<accession>A0AAE1JYX8</accession>
<organism evidence="8 9">
    <name type="scientific">Acacia crassicarpa</name>
    <name type="common">northern wattle</name>
    <dbReference type="NCBI Taxonomy" id="499986"/>
    <lineage>
        <taxon>Eukaryota</taxon>
        <taxon>Viridiplantae</taxon>
        <taxon>Streptophyta</taxon>
        <taxon>Embryophyta</taxon>
        <taxon>Tracheophyta</taxon>
        <taxon>Spermatophyta</taxon>
        <taxon>Magnoliopsida</taxon>
        <taxon>eudicotyledons</taxon>
        <taxon>Gunneridae</taxon>
        <taxon>Pentapetalae</taxon>
        <taxon>rosids</taxon>
        <taxon>fabids</taxon>
        <taxon>Fabales</taxon>
        <taxon>Fabaceae</taxon>
        <taxon>Caesalpinioideae</taxon>
        <taxon>mimosoid clade</taxon>
        <taxon>Acacieae</taxon>
        <taxon>Acacia</taxon>
    </lineage>
</organism>
<dbReference type="PANTHER" id="PTHR32263:SF19">
    <property type="entry name" value="OS03G0230300 PROTEIN"/>
    <property type="match status" value="1"/>
</dbReference>
<comment type="subcellular location">
    <subcellularLocation>
        <location evidence="1">Nucleus</location>
    </subcellularLocation>
</comment>
<evidence type="ECO:0000259" key="6">
    <source>
        <dbReference type="PROSITE" id="PS51059"/>
    </source>
</evidence>
<evidence type="ECO:0000256" key="4">
    <source>
        <dbReference type="ARBA" id="ARBA00023242"/>
    </source>
</evidence>
<dbReference type="Pfam" id="PF12174">
    <property type="entry name" value="RST"/>
    <property type="match status" value="1"/>
</dbReference>
<gene>
    <name evidence="8" type="ORF">QN277_015032</name>
</gene>
<dbReference type="AlphaFoldDB" id="A0AAE1JYX8"/>
<keyword evidence="9" id="KW-1185">Reference proteome</keyword>
<dbReference type="Proteomes" id="UP001293593">
    <property type="component" value="Unassembled WGS sequence"/>
</dbReference>
<keyword evidence="4" id="KW-0539">Nucleus</keyword>
<feature type="domain" description="WWE" evidence="5">
    <location>
        <begin position="43"/>
        <end position="118"/>
    </location>
</feature>
<comment type="caution">
    <text evidence="8">The sequence shown here is derived from an EMBL/GenBank/DDBJ whole genome shotgun (WGS) entry which is preliminary data.</text>
</comment>
<dbReference type="Pfam" id="PF23467">
    <property type="entry name" value="WWE_5"/>
    <property type="match status" value="1"/>
</dbReference>
<evidence type="ECO:0000256" key="3">
    <source>
        <dbReference type="ARBA" id="ARBA00023016"/>
    </source>
</evidence>
<feature type="domain" description="RST" evidence="7">
    <location>
        <begin position="405"/>
        <end position="474"/>
    </location>
</feature>
<dbReference type="PANTHER" id="PTHR32263">
    <property type="entry name" value="INACTIVE POLY [ADP-RIBOSE] POLYMERASE SRO4-RELATED"/>
    <property type="match status" value="1"/>
</dbReference>
<sequence>MAESVTVRIPLSSSLLSSLIRKAHPVVRCSHLSDSCCARLMIHRHNNFKRSAAPNRFMFYRGGSWVDFQGQVLEPLRAGFLEGKPLLEVIIGGSKYVFDFLRMVQIDFGSGSQRSIAWIDENGKPFFPHIFVDEDFMDELENSGIPKIEVEIRTDGILGKRKCDHLDLGVDGTNNKVSSSVKNNKQEDESQALGFKRQRLTSWSSGTSKWPNAKLLSEKEDAYSFVSFLFLSEVSKAFRGVTISAIHRFEFSGPLEKDRREIFERHIKSKEATRGVSNTVYAWYAASAETVAGILAHGFVLPGKTSGYAHGVGLHLSPLGLPQLSAMQAEVDSNGEKHIILCRVILGKIEKVAAGSQQCRPSSVEYDTGADDPLNPKWYVVWSSNMNSHILPECVISFKSSDHLPGQLGAKKALVNLLRKMNGRIPSLKLKEIITLYRSALAGKLAKEIFLGQLRAIAGDELLISIFREMQCTG</sequence>
<dbReference type="InterPro" id="IPR057823">
    <property type="entry name" value="WWE_RCD1"/>
</dbReference>
<keyword evidence="3" id="KW-0346">Stress response</keyword>
<evidence type="ECO:0000256" key="2">
    <source>
        <dbReference type="ARBA" id="ARBA00022473"/>
    </source>
</evidence>
<dbReference type="InterPro" id="IPR044964">
    <property type="entry name" value="RCD1/SRO1-5"/>
</dbReference>
<dbReference type="SUPFAM" id="SSF117839">
    <property type="entry name" value="WWE domain"/>
    <property type="match status" value="1"/>
</dbReference>
<dbReference type="PROSITE" id="PS50918">
    <property type="entry name" value="WWE"/>
    <property type="match status" value="1"/>
</dbReference>
<evidence type="ECO:0000259" key="5">
    <source>
        <dbReference type="PROSITE" id="PS50918"/>
    </source>
</evidence>
<evidence type="ECO:0000313" key="9">
    <source>
        <dbReference type="Proteomes" id="UP001293593"/>
    </source>
</evidence>
<protein>
    <recommendedName>
        <fullName evidence="10">Poly [ADP-ribose] polymerase</fullName>
    </recommendedName>
</protein>